<evidence type="ECO:0000313" key="2">
    <source>
        <dbReference type="Proteomes" id="UP000251123"/>
    </source>
</evidence>
<protein>
    <submittedName>
        <fullName evidence="1">Uncharacterized protein</fullName>
    </submittedName>
</protein>
<gene>
    <name evidence="1" type="ORF">NCTC9601_00767</name>
</gene>
<name>A0A2X1Q9X0_KLEPN</name>
<reference evidence="1 2" key="1">
    <citation type="submission" date="2018-06" db="EMBL/GenBank/DDBJ databases">
        <authorList>
            <consortium name="Pathogen Informatics"/>
            <person name="Doyle S."/>
        </authorList>
    </citation>
    <scope>NUCLEOTIDE SEQUENCE [LARGE SCALE GENOMIC DNA]</scope>
    <source>
        <strain evidence="1 2">NCTC9601</strain>
    </source>
</reference>
<dbReference type="EMBL" id="UASN01000009">
    <property type="protein sequence ID" value="SPX53232.1"/>
    <property type="molecule type" value="Genomic_DNA"/>
</dbReference>
<dbReference type="Proteomes" id="UP000251123">
    <property type="component" value="Unassembled WGS sequence"/>
</dbReference>
<proteinExistence type="predicted"/>
<evidence type="ECO:0000313" key="1">
    <source>
        <dbReference type="EMBL" id="SPX53232.1"/>
    </source>
</evidence>
<organism evidence="1 2">
    <name type="scientific">Klebsiella pneumoniae</name>
    <dbReference type="NCBI Taxonomy" id="573"/>
    <lineage>
        <taxon>Bacteria</taxon>
        <taxon>Pseudomonadati</taxon>
        <taxon>Pseudomonadota</taxon>
        <taxon>Gammaproteobacteria</taxon>
        <taxon>Enterobacterales</taxon>
        <taxon>Enterobacteriaceae</taxon>
        <taxon>Klebsiella/Raoultella group</taxon>
        <taxon>Klebsiella</taxon>
        <taxon>Klebsiella pneumoniae complex</taxon>
    </lineage>
</organism>
<sequence length="161" mass="18365">MFQVNDRLADMQFGEVANQSVRVNGAARILTTARHPLAEQVALANQRQAALAVDKPVLGGANHQIAAVAGGFLQTQHMFWRNFNPRQHFAQRFTAAFAFHREDHRTGKGLEEAAQIIQRRFALRLDGEVRQRLVAQISIRRFVRQTFGFQLHARPFFQFAE</sequence>
<accession>A0A2X1Q9X0</accession>
<dbReference type="AlphaFoldDB" id="A0A2X1Q9X0"/>